<evidence type="ECO:0000313" key="4">
    <source>
        <dbReference type="Proteomes" id="UP000019132"/>
    </source>
</evidence>
<dbReference type="InterPro" id="IPR044926">
    <property type="entry name" value="RGS_subdomain_2"/>
</dbReference>
<dbReference type="InterPro" id="IPR016137">
    <property type="entry name" value="RGS"/>
</dbReference>
<organism evidence="3 4">
    <name type="scientific">Globisporangium ultimum (strain ATCC 200006 / CBS 805.95 / DAOM BR144)</name>
    <name type="common">Pythium ultimum</name>
    <dbReference type="NCBI Taxonomy" id="431595"/>
    <lineage>
        <taxon>Eukaryota</taxon>
        <taxon>Sar</taxon>
        <taxon>Stramenopiles</taxon>
        <taxon>Oomycota</taxon>
        <taxon>Peronosporomycetes</taxon>
        <taxon>Pythiales</taxon>
        <taxon>Pythiaceae</taxon>
        <taxon>Globisporangium</taxon>
    </lineage>
</organism>
<dbReference type="AlphaFoldDB" id="K3WB47"/>
<evidence type="ECO:0000259" key="2">
    <source>
        <dbReference type="PROSITE" id="PS50132"/>
    </source>
</evidence>
<dbReference type="PROSITE" id="PS50132">
    <property type="entry name" value="RGS"/>
    <property type="match status" value="2"/>
</dbReference>
<dbReference type="EnsemblProtists" id="PYU1_T002188">
    <property type="protein sequence ID" value="PYU1_T002188"/>
    <property type="gene ID" value="PYU1_G002186"/>
</dbReference>
<evidence type="ECO:0000313" key="3">
    <source>
        <dbReference type="EnsemblProtists" id="PYU1_T002188"/>
    </source>
</evidence>
<dbReference type="Proteomes" id="UP000019132">
    <property type="component" value="Unassembled WGS sequence"/>
</dbReference>
<dbReference type="InParanoid" id="K3WB47"/>
<proteinExistence type="predicted"/>
<dbReference type="HOGENOM" id="CLU_059307_0_0_1"/>
<dbReference type="Pfam" id="PF00615">
    <property type="entry name" value="RGS"/>
    <property type="match status" value="1"/>
</dbReference>
<reference evidence="3" key="3">
    <citation type="submission" date="2014-11" db="UniProtKB">
        <authorList>
            <consortium name="EnsemblProtists"/>
        </authorList>
    </citation>
    <scope>IDENTIFICATION</scope>
    <source>
        <strain evidence="3">DAOM BR144</strain>
    </source>
</reference>
<dbReference type="SMART" id="SM00315">
    <property type="entry name" value="RGS"/>
    <property type="match status" value="1"/>
</dbReference>
<keyword evidence="4" id="KW-1185">Reference proteome</keyword>
<feature type="domain" description="RGS" evidence="2">
    <location>
        <begin position="7"/>
        <end position="142"/>
    </location>
</feature>
<sequence length="402" mass="46095">MSDACVTLVDIARDGFRRSFFLHAFADEHDALELSFAFLGHVRKYKTLVGNKDSLQHTAKELVAMYVTDPSSTSEQLQSKTSRVELFTAPETQPLCARVRAAVEHDRSPLDLFSGLEEHVKTRLTQEKFPQFLKSEHYMKLCDAIREKRDLALGEILVNARRTHFLELFLQRQHPELVGNLLFWVEVQTLFLPLIQANLFSVALFEEIQATVRRLFNVYLTETSSATASLISDAMRKETLKKIMMLQGEPFSPPRYASIFRAAQDTIWGWLQTDVYPAFRSSQEYVLLVVEIENLESDHQLRRLSEQMQSRNSSRNPRPSASTVKKSEQPKSSTIIVPVVANTPAQHQLQRSRQTVLATTKHDVDDAVECKRVLQLEEFEQRFGFRSICFHSLEENSSSNDD</sequence>
<dbReference type="OMA" id="RTQFLMR"/>
<reference evidence="4" key="2">
    <citation type="submission" date="2010-04" db="EMBL/GenBank/DDBJ databases">
        <authorList>
            <person name="Buell R."/>
            <person name="Hamilton J."/>
            <person name="Hostetler J."/>
        </authorList>
    </citation>
    <scope>NUCLEOTIDE SEQUENCE [LARGE SCALE GENOMIC DNA]</scope>
    <source>
        <strain evidence="4">DAOM:BR144</strain>
    </source>
</reference>
<dbReference type="InterPro" id="IPR036305">
    <property type="entry name" value="RGS_sf"/>
</dbReference>
<dbReference type="eggNOG" id="ENOG502SJQK">
    <property type="taxonomic scope" value="Eukaryota"/>
</dbReference>
<dbReference type="PANTHER" id="PTHR10845:SF192">
    <property type="entry name" value="DOUBLE HIT, ISOFORM B"/>
    <property type="match status" value="1"/>
</dbReference>
<feature type="compositionally biased region" description="Low complexity" evidence="1">
    <location>
        <begin position="310"/>
        <end position="320"/>
    </location>
</feature>
<dbReference type="Gene3D" id="1.10.167.10">
    <property type="entry name" value="Regulator of G-protein Signalling 4, domain 2"/>
    <property type="match status" value="2"/>
</dbReference>
<dbReference type="SUPFAM" id="SSF48097">
    <property type="entry name" value="Regulator of G-protein signaling, RGS"/>
    <property type="match status" value="2"/>
</dbReference>
<reference evidence="4" key="1">
    <citation type="journal article" date="2010" name="Genome Biol.">
        <title>Genome sequence of the necrotrophic plant pathogen Pythium ultimum reveals original pathogenicity mechanisms and effector repertoire.</title>
        <authorList>
            <person name="Levesque C.A."/>
            <person name="Brouwer H."/>
            <person name="Cano L."/>
            <person name="Hamilton J.P."/>
            <person name="Holt C."/>
            <person name="Huitema E."/>
            <person name="Raffaele S."/>
            <person name="Robideau G.P."/>
            <person name="Thines M."/>
            <person name="Win J."/>
            <person name="Zerillo M.M."/>
            <person name="Beakes G.W."/>
            <person name="Boore J.L."/>
            <person name="Busam D."/>
            <person name="Dumas B."/>
            <person name="Ferriera S."/>
            <person name="Fuerstenberg S.I."/>
            <person name="Gachon C.M."/>
            <person name="Gaulin E."/>
            <person name="Govers F."/>
            <person name="Grenville-Briggs L."/>
            <person name="Horner N."/>
            <person name="Hostetler J."/>
            <person name="Jiang R.H."/>
            <person name="Johnson J."/>
            <person name="Krajaejun T."/>
            <person name="Lin H."/>
            <person name="Meijer H.J."/>
            <person name="Moore B."/>
            <person name="Morris P."/>
            <person name="Phuntmart V."/>
            <person name="Puiu D."/>
            <person name="Shetty J."/>
            <person name="Stajich J.E."/>
            <person name="Tripathy S."/>
            <person name="Wawra S."/>
            <person name="van West P."/>
            <person name="Whitty B.R."/>
            <person name="Coutinho P.M."/>
            <person name="Henrissat B."/>
            <person name="Martin F."/>
            <person name="Thomas P.D."/>
            <person name="Tyler B.M."/>
            <person name="De Vries R.P."/>
            <person name="Kamoun S."/>
            <person name="Yandell M."/>
            <person name="Tisserat N."/>
            <person name="Buell C.R."/>
        </authorList>
    </citation>
    <scope>NUCLEOTIDE SEQUENCE</scope>
    <source>
        <strain evidence="4">DAOM:BR144</strain>
    </source>
</reference>
<dbReference type="PANTHER" id="PTHR10845">
    <property type="entry name" value="REGULATOR OF G PROTEIN SIGNALING"/>
    <property type="match status" value="1"/>
</dbReference>
<name>K3WB47_GLOUD</name>
<evidence type="ECO:0000256" key="1">
    <source>
        <dbReference type="SAM" id="MobiDB-lite"/>
    </source>
</evidence>
<protein>
    <recommendedName>
        <fullName evidence="2">RGS domain-containing protein</fullName>
    </recommendedName>
</protein>
<feature type="domain" description="RGS" evidence="2">
    <location>
        <begin position="152"/>
        <end position="289"/>
    </location>
</feature>
<dbReference type="STRING" id="431595.K3WB47"/>
<accession>K3WB47</accession>
<dbReference type="VEuPathDB" id="FungiDB:PYU1_G002186"/>
<feature type="region of interest" description="Disordered" evidence="1">
    <location>
        <begin position="304"/>
        <end position="332"/>
    </location>
</feature>